<proteinExistence type="predicted"/>
<comment type="caution">
    <text evidence="2">The sequence shown here is derived from an EMBL/GenBank/DDBJ whole genome shotgun (WGS) entry which is preliminary data.</text>
</comment>
<evidence type="ECO:0000313" key="3">
    <source>
        <dbReference type="Proteomes" id="UP001500736"/>
    </source>
</evidence>
<protein>
    <submittedName>
        <fullName evidence="2">Uncharacterized protein</fullName>
    </submittedName>
</protein>
<accession>A0ABN1JXZ8</accession>
<feature type="chain" id="PRO_5045900878" evidence="1">
    <location>
        <begin position="19"/>
        <end position="116"/>
    </location>
</feature>
<organism evidence="2 3">
    <name type="scientific">Gaetbulibacter jejuensis</name>
    <dbReference type="NCBI Taxonomy" id="584607"/>
    <lineage>
        <taxon>Bacteria</taxon>
        <taxon>Pseudomonadati</taxon>
        <taxon>Bacteroidota</taxon>
        <taxon>Flavobacteriia</taxon>
        <taxon>Flavobacteriales</taxon>
        <taxon>Flavobacteriaceae</taxon>
        <taxon>Gaetbulibacter</taxon>
    </lineage>
</organism>
<gene>
    <name evidence="2" type="ORF">GCM10009431_28070</name>
</gene>
<reference evidence="2 3" key="1">
    <citation type="journal article" date="2019" name="Int. J. Syst. Evol. Microbiol.">
        <title>The Global Catalogue of Microorganisms (GCM) 10K type strain sequencing project: providing services to taxonomists for standard genome sequencing and annotation.</title>
        <authorList>
            <consortium name="The Broad Institute Genomics Platform"/>
            <consortium name="The Broad Institute Genome Sequencing Center for Infectious Disease"/>
            <person name="Wu L."/>
            <person name="Ma J."/>
        </authorList>
    </citation>
    <scope>NUCLEOTIDE SEQUENCE [LARGE SCALE GENOMIC DNA]</scope>
    <source>
        <strain evidence="2 3">JCM 15976</strain>
    </source>
</reference>
<dbReference type="EMBL" id="BAAAGF010000005">
    <property type="protein sequence ID" value="GAA0748976.1"/>
    <property type="molecule type" value="Genomic_DNA"/>
</dbReference>
<keyword evidence="3" id="KW-1185">Reference proteome</keyword>
<evidence type="ECO:0000313" key="2">
    <source>
        <dbReference type="EMBL" id="GAA0748976.1"/>
    </source>
</evidence>
<name>A0ABN1JXZ8_9FLAO</name>
<feature type="signal peptide" evidence="1">
    <location>
        <begin position="1"/>
        <end position="18"/>
    </location>
</feature>
<sequence>MKSILILFLALFSFSIQAQDTVKEGDVLLIGKASGETYSHVDFPRLNTLVKRGSVASYKNVVGELAVVESVTKNKDNTVKITLKLKSGKKFFNYLNSVSADYDKAIASGELKQAAY</sequence>
<dbReference type="RefSeq" id="WP_343799286.1">
    <property type="nucleotide sequence ID" value="NZ_BAAAGF010000005.1"/>
</dbReference>
<evidence type="ECO:0000256" key="1">
    <source>
        <dbReference type="SAM" id="SignalP"/>
    </source>
</evidence>
<dbReference type="Proteomes" id="UP001500736">
    <property type="component" value="Unassembled WGS sequence"/>
</dbReference>
<keyword evidence="1" id="KW-0732">Signal</keyword>